<sequence length="307" mass="33760">MDKQLQLIDRGPWDVFTTGDASRVGLGSFRLVELARETVLDHLGRSLFAFHPSEPLSAEDAHRRLTAGITRLHPDAVLICRSAVVAHGLPVFDVDLGRALIARPVTAERVAQHWTTRPKVDWLGSVDTEAGRAAGIAAALVLHALEDGPIAGIVALDQALHESRVEIAEVEELAELVTRWPKSSHVRTMLAYADGRSESVGESRTRVELAMAGIEVEPQYEISDEGGRFVARVDLRIKASKVLLEFDGLQKYRGEDGTEALIAEKRREDELRRLGYVVVRFTWADLYVPGRIVARVRAALAAERAAA</sequence>
<evidence type="ECO:0000313" key="1">
    <source>
        <dbReference type="EMBL" id="NNM46030.1"/>
    </source>
</evidence>
<dbReference type="RefSeq" id="WP_171243180.1">
    <property type="nucleotide sequence ID" value="NZ_JABEPQ010000002.1"/>
</dbReference>
<dbReference type="AlphaFoldDB" id="A0A849H850"/>
<evidence type="ECO:0000313" key="2">
    <source>
        <dbReference type="Proteomes" id="UP000588586"/>
    </source>
</evidence>
<comment type="caution">
    <text evidence="1">The sequence shown here is derived from an EMBL/GenBank/DDBJ whole genome shotgun (WGS) entry which is preliminary data.</text>
</comment>
<accession>A0A849H850</accession>
<proteinExistence type="predicted"/>
<evidence type="ECO:0008006" key="3">
    <source>
        <dbReference type="Google" id="ProtNLM"/>
    </source>
</evidence>
<reference evidence="1 2" key="1">
    <citation type="submission" date="2020-04" db="EMBL/GenBank/DDBJ databases">
        <title>Knoellia sp. isolate from air conditioner.</title>
        <authorList>
            <person name="Chea S."/>
            <person name="Kim D.-U."/>
        </authorList>
    </citation>
    <scope>NUCLEOTIDE SEQUENCE [LARGE SCALE GENOMIC DNA]</scope>
    <source>
        <strain evidence="1 2">DB2414S</strain>
    </source>
</reference>
<gene>
    <name evidence="1" type="ORF">HJG52_08415</name>
</gene>
<dbReference type="Proteomes" id="UP000588586">
    <property type="component" value="Unassembled WGS sequence"/>
</dbReference>
<dbReference type="EMBL" id="JABEPQ010000002">
    <property type="protein sequence ID" value="NNM46030.1"/>
    <property type="molecule type" value="Genomic_DNA"/>
</dbReference>
<protein>
    <recommendedName>
        <fullName evidence="3">DUF559 domain-containing protein</fullName>
    </recommendedName>
</protein>
<organism evidence="1 2">
    <name type="scientific">Knoellia koreensis</name>
    <dbReference type="NCBI Taxonomy" id="2730921"/>
    <lineage>
        <taxon>Bacteria</taxon>
        <taxon>Bacillati</taxon>
        <taxon>Actinomycetota</taxon>
        <taxon>Actinomycetes</taxon>
        <taxon>Micrococcales</taxon>
        <taxon>Intrasporangiaceae</taxon>
        <taxon>Knoellia</taxon>
    </lineage>
</organism>
<name>A0A849H850_9MICO</name>
<keyword evidence="2" id="KW-1185">Reference proteome</keyword>